<dbReference type="Proteomes" id="UP001480595">
    <property type="component" value="Unassembled WGS sequence"/>
</dbReference>
<evidence type="ECO:0000313" key="1">
    <source>
        <dbReference type="EMBL" id="KAK8076035.1"/>
    </source>
</evidence>
<name>A0ABR1VXP0_9PEZI</name>
<protein>
    <submittedName>
        <fullName evidence="1">Uncharacterized protein</fullName>
    </submittedName>
</protein>
<organism evidence="1 2">
    <name type="scientific">Apiospora phragmitis</name>
    <dbReference type="NCBI Taxonomy" id="2905665"/>
    <lineage>
        <taxon>Eukaryota</taxon>
        <taxon>Fungi</taxon>
        <taxon>Dikarya</taxon>
        <taxon>Ascomycota</taxon>
        <taxon>Pezizomycotina</taxon>
        <taxon>Sordariomycetes</taxon>
        <taxon>Xylariomycetidae</taxon>
        <taxon>Amphisphaeriales</taxon>
        <taxon>Apiosporaceae</taxon>
        <taxon>Apiospora</taxon>
    </lineage>
</organism>
<accession>A0ABR1VXP0</accession>
<dbReference type="RefSeq" id="XP_066718994.1">
    <property type="nucleotide sequence ID" value="XM_066854716.1"/>
</dbReference>
<gene>
    <name evidence="1" type="ORF">PG994_003307</name>
</gene>
<dbReference type="EMBL" id="JAQQWL010000004">
    <property type="protein sequence ID" value="KAK8076035.1"/>
    <property type="molecule type" value="Genomic_DNA"/>
</dbReference>
<dbReference type="GeneID" id="92087779"/>
<reference evidence="1 2" key="1">
    <citation type="submission" date="2023-01" db="EMBL/GenBank/DDBJ databases">
        <title>Analysis of 21 Apiospora genomes using comparative genomics revels a genus with tremendous synthesis potential of carbohydrate active enzymes and secondary metabolites.</title>
        <authorList>
            <person name="Sorensen T."/>
        </authorList>
    </citation>
    <scope>NUCLEOTIDE SEQUENCE [LARGE SCALE GENOMIC DNA]</scope>
    <source>
        <strain evidence="1 2">CBS 135458</strain>
    </source>
</reference>
<comment type="caution">
    <text evidence="1">The sequence shown here is derived from an EMBL/GenBank/DDBJ whole genome shotgun (WGS) entry which is preliminary data.</text>
</comment>
<keyword evidence="2" id="KW-1185">Reference proteome</keyword>
<proteinExistence type="predicted"/>
<sequence>MSPYSYVSRRDLANNFVLTTAITSIDLATMKQTLQKITAGDMVVLDRIDWDKFARMAGFKSARDAQAFYITLGEDKPGGQFAVTPLDMMILDDFIYDIFTACKVNWDLLARRSSFLDARAAQSYYCELATFESEMNSDIDTDDMAPPAFPDLVEKFKRRNEDDELFMRVGFKVLDFCDFCPEAWKAICAITG</sequence>
<evidence type="ECO:0000313" key="2">
    <source>
        <dbReference type="Proteomes" id="UP001480595"/>
    </source>
</evidence>